<dbReference type="EMBL" id="MU858274">
    <property type="protein sequence ID" value="KAK4207770.1"/>
    <property type="molecule type" value="Genomic_DNA"/>
</dbReference>
<reference evidence="8" key="2">
    <citation type="submission" date="2023-05" db="EMBL/GenBank/DDBJ databases">
        <authorList>
            <consortium name="Lawrence Berkeley National Laboratory"/>
            <person name="Steindorff A."/>
            <person name="Hensen N."/>
            <person name="Bonometti L."/>
            <person name="Westerberg I."/>
            <person name="Brannstrom I.O."/>
            <person name="Guillou S."/>
            <person name="Cros-Aarteil S."/>
            <person name="Calhoun S."/>
            <person name="Haridas S."/>
            <person name="Kuo A."/>
            <person name="Mondo S."/>
            <person name="Pangilinan J."/>
            <person name="Riley R."/>
            <person name="Labutti K."/>
            <person name="Andreopoulos B."/>
            <person name="Lipzen A."/>
            <person name="Chen C."/>
            <person name="Yanf M."/>
            <person name="Daum C."/>
            <person name="Ng V."/>
            <person name="Clum A."/>
            <person name="Ohm R."/>
            <person name="Martin F."/>
            <person name="Silar P."/>
            <person name="Natvig D."/>
            <person name="Lalanne C."/>
            <person name="Gautier V."/>
            <person name="Ament-Velasquez S.L."/>
            <person name="Kruys A."/>
            <person name="Hutchinson M.I."/>
            <person name="Powell A.J."/>
            <person name="Barry K."/>
            <person name="Miller A.N."/>
            <person name="Grigoriev I.V."/>
            <person name="Debuchy R."/>
            <person name="Gladieux P."/>
            <person name="Thoren M.H."/>
            <person name="Johannesson H."/>
        </authorList>
    </citation>
    <scope>NUCLEOTIDE SEQUENCE</scope>
    <source>
        <strain evidence="8">PSN293</strain>
    </source>
</reference>
<evidence type="ECO:0000256" key="4">
    <source>
        <dbReference type="ARBA" id="ARBA00015163"/>
    </source>
</evidence>
<dbReference type="GO" id="GO:0006979">
    <property type="term" value="P:response to oxidative stress"/>
    <property type="evidence" value="ECO:0007669"/>
    <property type="project" value="TreeGrafter"/>
</dbReference>
<sequence length="615" mass="67803">MGQVQSDENRPLPTHEELTKELANKFAEKCFTSLELYSFKDVFKSLADNQNEVRYLKQDTIAQFLGIPDILGVSPVLFQMVSYIGAFPFLQDAPAVLGLEQMVVVIAIMTSRYKQVLVKGASDRNKLLFRSLAVYDRKLSATYQEGVSSTTREADGSKADSTQPSVSGFAVDTPGDEENDDSDIEDDELVCSALDSLDYVGASQRKSVSTMHGAMIPADNFRKLVMLLLLVAPLGDQENLSSYADRVSGTELESLRERAECILAAFLDVEKSPGIKFHRFNAIVPVSMPYLFDGLGPLFEHFLFSKNLNLSQHTVEGPPVPVTSLPQPLLQDTGSIMNLNVLSQLSLFIPGSSLFRRVRLLYSGDDDGFSMGSFESKVFHWRAPTLLLVRGVRLSSETGHTGSGSESAFLSTLPPRRSPPGGTDGEQLTFGLYLSQPWKYTNRECFGGDDTTLFQLEPIHDVFMPSTLNKDYVSYLRPSSSTNHAGISFGCPPPHPTQTYRRTNTIPLGSISLVLDSSFEYGCFTHDQSSRGGAFQPSPARRFNFQDRFEVTHLEVWGCGGDEEAKIQAERWAWEAREAEARRRINLGTGDIEADRALLEMAGLIGGNRSGGSMG</sequence>
<accession>A0AAN6XY70</accession>
<dbReference type="Pfam" id="PF07534">
    <property type="entry name" value="TLD"/>
    <property type="match status" value="1"/>
</dbReference>
<comment type="similarity">
    <text evidence="3">Belongs to the RTC5 family.</text>
</comment>
<proteinExistence type="inferred from homology"/>
<evidence type="ECO:0000256" key="5">
    <source>
        <dbReference type="ARBA" id="ARBA00022490"/>
    </source>
</evidence>
<dbReference type="InterPro" id="IPR006571">
    <property type="entry name" value="TLDc_dom"/>
</dbReference>
<dbReference type="GO" id="GO:0005737">
    <property type="term" value="C:cytoplasm"/>
    <property type="evidence" value="ECO:0007669"/>
    <property type="project" value="UniProtKB-SubCell"/>
</dbReference>
<dbReference type="PROSITE" id="PS51886">
    <property type="entry name" value="TLDC"/>
    <property type="match status" value="1"/>
</dbReference>
<evidence type="ECO:0000313" key="9">
    <source>
        <dbReference type="Proteomes" id="UP001301769"/>
    </source>
</evidence>
<feature type="domain" description="TLDc" evidence="7">
    <location>
        <begin position="335"/>
        <end position="560"/>
    </location>
</feature>
<keyword evidence="9" id="KW-1185">Reference proteome</keyword>
<evidence type="ECO:0000256" key="1">
    <source>
        <dbReference type="ARBA" id="ARBA00002738"/>
    </source>
</evidence>
<dbReference type="Proteomes" id="UP001301769">
    <property type="component" value="Unassembled WGS sequence"/>
</dbReference>
<evidence type="ECO:0000256" key="2">
    <source>
        <dbReference type="ARBA" id="ARBA00004496"/>
    </source>
</evidence>
<comment type="function">
    <text evidence="1">May be involved in a process influencing telomere capping.</text>
</comment>
<keyword evidence="5" id="KW-0963">Cytoplasm</keyword>
<dbReference type="PANTHER" id="PTHR23354">
    <property type="entry name" value="NUCLEOLAR PROTEIN 7/ESTROGEN RECEPTOR COACTIVATOR-RELATED"/>
    <property type="match status" value="1"/>
</dbReference>
<feature type="region of interest" description="Disordered" evidence="6">
    <location>
        <begin position="146"/>
        <end position="183"/>
    </location>
</feature>
<evidence type="ECO:0000256" key="6">
    <source>
        <dbReference type="SAM" id="MobiDB-lite"/>
    </source>
</evidence>
<dbReference type="PANTHER" id="PTHR23354:SF130">
    <property type="entry name" value="RESTRICTION OF TELOMERE CAPPING PROTEIN 5"/>
    <property type="match status" value="1"/>
</dbReference>
<evidence type="ECO:0000313" key="8">
    <source>
        <dbReference type="EMBL" id="KAK4207770.1"/>
    </source>
</evidence>
<comment type="caution">
    <text evidence="8">The sequence shown here is derived from an EMBL/GenBank/DDBJ whole genome shotgun (WGS) entry which is preliminary data.</text>
</comment>
<evidence type="ECO:0000259" key="7">
    <source>
        <dbReference type="PROSITE" id="PS51886"/>
    </source>
</evidence>
<feature type="compositionally biased region" description="Acidic residues" evidence="6">
    <location>
        <begin position="174"/>
        <end position="183"/>
    </location>
</feature>
<reference evidence="8" key="1">
    <citation type="journal article" date="2023" name="Mol. Phylogenet. Evol.">
        <title>Genome-scale phylogeny and comparative genomics of the fungal order Sordariales.</title>
        <authorList>
            <person name="Hensen N."/>
            <person name="Bonometti L."/>
            <person name="Westerberg I."/>
            <person name="Brannstrom I.O."/>
            <person name="Guillou S."/>
            <person name="Cros-Aarteil S."/>
            <person name="Calhoun S."/>
            <person name="Haridas S."/>
            <person name="Kuo A."/>
            <person name="Mondo S."/>
            <person name="Pangilinan J."/>
            <person name="Riley R."/>
            <person name="LaButti K."/>
            <person name="Andreopoulos B."/>
            <person name="Lipzen A."/>
            <person name="Chen C."/>
            <person name="Yan M."/>
            <person name="Daum C."/>
            <person name="Ng V."/>
            <person name="Clum A."/>
            <person name="Steindorff A."/>
            <person name="Ohm R.A."/>
            <person name="Martin F."/>
            <person name="Silar P."/>
            <person name="Natvig D.O."/>
            <person name="Lalanne C."/>
            <person name="Gautier V."/>
            <person name="Ament-Velasquez S.L."/>
            <person name="Kruys A."/>
            <person name="Hutchinson M.I."/>
            <person name="Powell A.J."/>
            <person name="Barry K."/>
            <person name="Miller A.N."/>
            <person name="Grigoriev I.V."/>
            <person name="Debuchy R."/>
            <person name="Gladieux P."/>
            <person name="Hiltunen Thoren M."/>
            <person name="Johannesson H."/>
        </authorList>
    </citation>
    <scope>NUCLEOTIDE SEQUENCE</scope>
    <source>
        <strain evidence="8">PSN293</strain>
    </source>
</reference>
<feature type="compositionally biased region" description="Low complexity" evidence="6">
    <location>
        <begin position="396"/>
        <end position="407"/>
    </location>
</feature>
<dbReference type="GO" id="GO:0005634">
    <property type="term" value="C:nucleus"/>
    <property type="evidence" value="ECO:0007669"/>
    <property type="project" value="TreeGrafter"/>
</dbReference>
<dbReference type="SMART" id="SM00584">
    <property type="entry name" value="TLDc"/>
    <property type="match status" value="1"/>
</dbReference>
<organism evidence="8 9">
    <name type="scientific">Rhypophila decipiens</name>
    <dbReference type="NCBI Taxonomy" id="261697"/>
    <lineage>
        <taxon>Eukaryota</taxon>
        <taxon>Fungi</taxon>
        <taxon>Dikarya</taxon>
        <taxon>Ascomycota</taxon>
        <taxon>Pezizomycotina</taxon>
        <taxon>Sordariomycetes</taxon>
        <taxon>Sordariomycetidae</taxon>
        <taxon>Sordariales</taxon>
        <taxon>Naviculisporaceae</taxon>
        <taxon>Rhypophila</taxon>
    </lineage>
</organism>
<name>A0AAN6XY70_9PEZI</name>
<feature type="region of interest" description="Disordered" evidence="6">
    <location>
        <begin position="396"/>
        <end position="426"/>
    </location>
</feature>
<dbReference type="AlphaFoldDB" id="A0AAN6XY70"/>
<protein>
    <recommendedName>
        <fullName evidence="4">Restriction of telomere capping protein 5</fullName>
    </recommendedName>
</protein>
<evidence type="ECO:0000256" key="3">
    <source>
        <dbReference type="ARBA" id="ARBA00006731"/>
    </source>
</evidence>
<comment type="subcellular location">
    <subcellularLocation>
        <location evidence="2">Cytoplasm</location>
    </subcellularLocation>
</comment>
<gene>
    <name evidence="8" type="ORF">QBC37DRAFT_432930</name>
</gene>